<sequence>MCIRDRSERIHPNFIFRFQHLGLSEHHAASCVGVDLDQVHRWDDGEDIPPLVRKIWTLESGKYLPAITGFSNWSFKSGHIVTPDGASYTEGQLRHALFLLDQIT</sequence>
<dbReference type="EMBL" id="NIXT01000303">
    <property type="protein sequence ID" value="OXE33446.1"/>
    <property type="molecule type" value="Genomic_DNA"/>
</dbReference>
<dbReference type="AlphaFoldDB" id="A0A227JEG2"/>
<evidence type="ECO:0000313" key="2">
    <source>
        <dbReference type="Proteomes" id="UP000214596"/>
    </source>
</evidence>
<accession>A0A227JEG2</accession>
<dbReference type="Proteomes" id="UP000214596">
    <property type="component" value="Unassembled WGS sequence"/>
</dbReference>
<evidence type="ECO:0000313" key="1">
    <source>
        <dbReference type="EMBL" id="OXE33446.1"/>
    </source>
</evidence>
<name>A0A227JEG2_VIBPH</name>
<gene>
    <name evidence="1" type="ORF">CA163_07500</name>
</gene>
<organism evidence="1 2">
    <name type="scientific">Vibrio parahaemolyticus</name>
    <dbReference type="NCBI Taxonomy" id="670"/>
    <lineage>
        <taxon>Bacteria</taxon>
        <taxon>Pseudomonadati</taxon>
        <taxon>Pseudomonadota</taxon>
        <taxon>Gammaproteobacteria</taxon>
        <taxon>Vibrionales</taxon>
        <taxon>Vibrionaceae</taxon>
        <taxon>Vibrio</taxon>
    </lineage>
</organism>
<protein>
    <submittedName>
        <fullName evidence="1">Uncharacterized protein</fullName>
    </submittedName>
</protein>
<proteinExistence type="predicted"/>
<comment type="caution">
    <text evidence="1">The sequence shown here is derived from an EMBL/GenBank/DDBJ whole genome shotgun (WGS) entry which is preliminary data.</text>
</comment>
<reference evidence="1 2" key="1">
    <citation type="journal article" date="2017" name="Appl. Environ. Microbiol.">
        <title>Parallel evolution of two clades of a major Atlantic endemic Vibrio parahaemolyticus pathogen lineage by independent acquisition of related pathogenicity islands.</title>
        <authorList>
            <person name="Xu F."/>
            <person name="Gonzalez-Escalona N."/>
            <person name="Drees K.P."/>
            <person name="Sebra R.P."/>
            <person name="Cooper V.S."/>
            <person name="Jones S.H."/>
            <person name="Whistler C.A."/>
        </authorList>
    </citation>
    <scope>NUCLEOTIDE SEQUENCE [LARGE SCALE GENOMIC DNA]</scope>
    <source>
        <strain evidence="1 2">MAVP-3</strain>
    </source>
</reference>